<dbReference type="PANTHER" id="PTHR43685:SF2">
    <property type="entry name" value="GLYCOSYLTRANSFERASE 2-LIKE DOMAIN-CONTAINING PROTEIN"/>
    <property type="match status" value="1"/>
</dbReference>
<organism evidence="2 3">
    <name type="scientific">Mycolicibacterium neoaurum</name>
    <name type="common">Mycobacterium neoaurum</name>
    <dbReference type="NCBI Taxonomy" id="1795"/>
    <lineage>
        <taxon>Bacteria</taxon>
        <taxon>Bacillati</taxon>
        <taxon>Actinomycetota</taxon>
        <taxon>Actinomycetes</taxon>
        <taxon>Mycobacteriales</taxon>
        <taxon>Mycobacteriaceae</taxon>
        <taxon>Mycolicibacterium</taxon>
    </lineage>
</organism>
<reference evidence="2" key="2">
    <citation type="submission" date="2015-09" db="EMBL/GenBank/DDBJ databases">
        <title>Draft genome sequence of Mycobacterium neoaurum DSM 44074.</title>
        <authorList>
            <person name="Croce O."/>
            <person name="Robert C."/>
            <person name="Raoult D."/>
            <person name="Drancourt M."/>
        </authorList>
    </citation>
    <scope>NUCLEOTIDE SEQUENCE</scope>
    <source>
        <strain evidence="2">DSM 44074</strain>
    </source>
</reference>
<dbReference type="Pfam" id="PF00535">
    <property type="entry name" value="Glycos_transf_2"/>
    <property type="match status" value="1"/>
</dbReference>
<dbReference type="InterPro" id="IPR050834">
    <property type="entry name" value="Glycosyltransf_2"/>
</dbReference>
<dbReference type="InterPro" id="IPR029044">
    <property type="entry name" value="Nucleotide-diphossugar_trans"/>
</dbReference>
<dbReference type="InterPro" id="IPR001173">
    <property type="entry name" value="Glyco_trans_2-like"/>
</dbReference>
<accession>A0AAV2WRM7</accession>
<protein>
    <submittedName>
        <fullName evidence="2">Glycosyl transferase family protein</fullName>
    </submittedName>
</protein>
<dbReference type="Proteomes" id="UP000028864">
    <property type="component" value="Unassembled WGS sequence"/>
</dbReference>
<dbReference type="SUPFAM" id="SSF53448">
    <property type="entry name" value="Nucleotide-diphospho-sugar transferases"/>
    <property type="match status" value="1"/>
</dbReference>
<dbReference type="Gene3D" id="3.90.550.10">
    <property type="entry name" value="Spore Coat Polysaccharide Biosynthesis Protein SpsA, Chain A"/>
    <property type="match status" value="1"/>
</dbReference>
<evidence type="ECO:0000313" key="2">
    <source>
        <dbReference type="EMBL" id="CDQ46941.1"/>
    </source>
</evidence>
<keyword evidence="2" id="KW-0808">Transferase</keyword>
<dbReference type="PANTHER" id="PTHR43685">
    <property type="entry name" value="GLYCOSYLTRANSFERASE"/>
    <property type="match status" value="1"/>
</dbReference>
<dbReference type="AlphaFoldDB" id="A0AAV2WRM7"/>
<dbReference type="CDD" id="cd00761">
    <property type="entry name" value="Glyco_tranf_GTA_type"/>
    <property type="match status" value="1"/>
</dbReference>
<dbReference type="RefSeq" id="WP_081843368.1">
    <property type="nucleotide sequence ID" value="NZ_LK021342.1"/>
</dbReference>
<gene>
    <name evidence="2" type="ORF">BN1047_04855</name>
</gene>
<evidence type="ECO:0000259" key="1">
    <source>
        <dbReference type="Pfam" id="PF00535"/>
    </source>
</evidence>
<sequence>MSPYIEVVIPTRNRSDLVVKKVLSLLEHPRVGEVIVVADGCTDDTVERLRGLDTDRVVVVPLAEHSGLPAARNAGIRRTCREWVLLTDDDDVLSDNFIDECLEVASAAQADVVGAPWLHLGAGEDVRGALARTPRRGPGPEIDRPSTFPASRWHTNIWFTPNMLISRRAAGLFFDESYRGNFYREDSDFIVRVARAGMNTVVAGNAYTYSDDRRAGGGIRRDTLNLRLRYEYWAVRNTVRFLLRHGTWLSKEGYGWPHALFMQFAIKRAGLLLGGRVGTLLGRSDL</sequence>
<proteinExistence type="predicted"/>
<feature type="domain" description="Glycosyltransferase 2-like" evidence="1">
    <location>
        <begin position="7"/>
        <end position="124"/>
    </location>
</feature>
<dbReference type="GO" id="GO:0016740">
    <property type="term" value="F:transferase activity"/>
    <property type="evidence" value="ECO:0007669"/>
    <property type="project" value="UniProtKB-KW"/>
</dbReference>
<dbReference type="EMBL" id="LK021342">
    <property type="protein sequence ID" value="CDQ46941.1"/>
    <property type="molecule type" value="Genomic_DNA"/>
</dbReference>
<reference evidence="2" key="1">
    <citation type="submission" date="2014-05" db="EMBL/GenBank/DDBJ databases">
        <authorList>
            <person name="Urmite Genomes"/>
        </authorList>
    </citation>
    <scope>NUCLEOTIDE SEQUENCE</scope>
    <source>
        <strain evidence="2">DSM 44074</strain>
    </source>
</reference>
<name>A0AAV2WRM7_MYCNE</name>
<evidence type="ECO:0000313" key="3">
    <source>
        <dbReference type="Proteomes" id="UP000028864"/>
    </source>
</evidence>